<evidence type="ECO:0000259" key="7">
    <source>
        <dbReference type="Pfam" id="PF02979"/>
    </source>
</evidence>
<feature type="domain" description="Nitrile hydratase beta subunit-like N-terminal" evidence="8">
    <location>
        <begin position="6"/>
        <end position="97"/>
    </location>
</feature>
<evidence type="ECO:0000313" key="9">
    <source>
        <dbReference type="EMBL" id="KAK9812957.1"/>
    </source>
</evidence>
<evidence type="ECO:0000256" key="5">
    <source>
        <dbReference type="SAM" id="MobiDB-lite"/>
    </source>
</evidence>
<name>A0AAW1PW08_9CHLO</name>
<dbReference type="Proteomes" id="UP001489004">
    <property type="component" value="Unassembled WGS sequence"/>
</dbReference>
<organism evidence="9 10">
    <name type="scientific">[Myrmecia] bisecta</name>
    <dbReference type="NCBI Taxonomy" id="41462"/>
    <lineage>
        <taxon>Eukaryota</taxon>
        <taxon>Viridiplantae</taxon>
        <taxon>Chlorophyta</taxon>
        <taxon>core chlorophytes</taxon>
        <taxon>Trebouxiophyceae</taxon>
        <taxon>Trebouxiales</taxon>
        <taxon>Trebouxiaceae</taxon>
        <taxon>Myrmecia</taxon>
    </lineage>
</organism>
<dbReference type="Gene3D" id="2.30.30.50">
    <property type="match status" value="1"/>
</dbReference>
<dbReference type="EC" id="4.2.1.84" evidence="1"/>
<dbReference type="InterPro" id="IPR004232">
    <property type="entry name" value="CN_Hdrtase_a/SCN_Hdrlase_g"/>
</dbReference>
<dbReference type="Gene3D" id="3.90.330.10">
    <property type="entry name" value="Nitrile hydratase alpha /Thiocyanate hydrolase gamma"/>
    <property type="match status" value="1"/>
</dbReference>
<evidence type="ECO:0000256" key="1">
    <source>
        <dbReference type="ARBA" id="ARBA00013079"/>
    </source>
</evidence>
<feature type="compositionally biased region" description="Basic residues" evidence="5">
    <location>
        <begin position="236"/>
        <end position="250"/>
    </location>
</feature>
<evidence type="ECO:0000313" key="10">
    <source>
        <dbReference type="Proteomes" id="UP001489004"/>
    </source>
</evidence>
<dbReference type="GO" id="GO:0018822">
    <property type="term" value="F:nitrile hydratase activity"/>
    <property type="evidence" value="ECO:0007669"/>
    <property type="project" value="UniProtKB-EC"/>
</dbReference>
<keyword evidence="2" id="KW-0479">Metal-binding</keyword>
<feature type="region of interest" description="Disordered" evidence="5">
    <location>
        <begin position="236"/>
        <end position="281"/>
    </location>
</feature>
<protein>
    <recommendedName>
        <fullName evidence="1">nitrile hydratase</fullName>
        <ecNumber evidence="1">4.2.1.84</ecNumber>
    </recommendedName>
</protein>
<comment type="catalytic activity">
    <reaction evidence="4">
        <text>an aliphatic primary amide = an aliphatic nitrile + H2O</text>
        <dbReference type="Rhea" id="RHEA:12673"/>
        <dbReference type="ChEBI" id="CHEBI:15377"/>
        <dbReference type="ChEBI" id="CHEBI:65285"/>
        <dbReference type="ChEBI" id="CHEBI:80291"/>
        <dbReference type="EC" id="4.2.1.84"/>
    </reaction>
</comment>
<keyword evidence="3" id="KW-0456">Lyase</keyword>
<feature type="compositionally biased region" description="Basic and acidic residues" evidence="5">
    <location>
        <begin position="251"/>
        <end position="264"/>
    </location>
</feature>
<evidence type="ECO:0000259" key="6">
    <source>
        <dbReference type="Pfam" id="PF02211"/>
    </source>
</evidence>
<evidence type="ECO:0000259" key="8">
    <source>
        <dbReference type="Pfam" id="PF21006"/>
    </source>
</evidence>
<evidence type="ECO:0000256" key="2">
    <source>
        <dbReference type="ARBA" id="ARBA00022723"/>
    </source>
</evidence>
<feature type="region of interest" description="Disordered" evidence="5">
    <location>
        <begin position="372"/>
        <end position="393"/>
    </location>
</feature>
<dbReference type="Pfam" id="PF02211">
    <property type="entry name" value="NHase_beta_C"/>
    <property type="match status" value="1"/>
</dbReference>
<dbReference type="GO" id="GO:0046914">
    <property type="term" value="F:transition metal ion binding"/>
    <property type="evidence" value="ECO:0007669"/>
    <property type="project" value="InterPro"/>
</dbReference>
<feature type="domain" description="Nitrile hydratase alpha/Thiocyanate hydrolase gamma" evidence="7">
    <location>
        <begin position="304"/>
        <end position="503"/>
    </location>
</feature>
<dbReference type="Pfam" id="PF02979">
    <property type="entry name" value="NHase_alpha"/>
    <property type="match status" value="1"/>
</dbReference>
<gene>
    <name evidence="9" type="ORF">WJX72_006391</name>
</gene>
<dbReference type="Gene3D" id="1.10.472.20">
    <property type="entry name" value="Nitrile hydratase, beta subunit"/>
    <property type="match status" value="1"/>
</dbReference>
<dbReference type="InterPro" id="IPR024690">
    <property type="entry name" value="CN_hydtase_beta_dom_C"/>
</dbReference>
<evidence type="ECO:0000256" key="3">
    <source>
        <dbReference type="ARBA" id="ARBA00023239"/>
    </source>
</evidence>
<reference evidence="9 10" key="1">
    <citation type="journal article" date="2024" name="Nat. Commun.">
        <title>Phylogenomics reveals the evolutionary origins of lichenization in chlorophyte algae.</title>
        <authorList>
            <person name="Puginier C."/>
            <person name="Libourel C."/>
            <person name="Otte J."/>
            <person name="Skaloud P."/>
            <person name="Haon M."/>
            <person name="Grisel S."/>
            <person name="Petersen M."/>
            <person name="Berrin J.G."/>
            <person name="Delaux P.M."/>
            <person name="Dal Grande F."/>
            <person name="Keller J."/>
        </authorList>
    </citation>
    <scope>NUCLEOTIDE SEQUENCE [LARGE SCALE GENOMIC DNA]</scope>
    <source>
        <strain evidence="9 10">SAG 2043</strain>
    </source>
</reference>
<sequence length="512" mass="56326">MFARTGVHDLGGVPDDAPLDLAEPPVAFWHRQTHALLTMLSRKGLITVDELRRATEGLPEAAYNSMSYYQRWTSSISVICLERGIITQKELDDALGYLDDDQTVKFSKGDIVRVKAENSAVRWRKPHLRTPGYVFGLVGEVERECMGLFADPEAQAFRFDRPKQPLYRVRFAQRDVWEGYTGSPADSVEIEIYQPWLEPATAEDLARQRAAPPATHPHPATAAVTGAEAGLLQHTHSHVHPPSHGRGHHHHDAEGAEPAADHSHSHSHSHRPGESEEAHTHEARTVVEQNAVDAEGDDAERRRLSEALVQVMTSKGIVTAEELRAAMEAMDARGQQQQGAALVAKAWADPAFKARLLEDSAAAAEELGILTSNFPQQKRPPGCGDPPQGPQPKSGTILTVVENTEEVHNLIVCTLCSCYPMSVLGMPPPWYKSRSYRARAVRDPRGVLREFGTEIPAGVAIRVHDSTADLRYIVLPKRPPGTEGWTEQQLKTLVTRDSLIGVAHARTPPPAT</sequence>
<dbReference type="SUPFAM" id="SSF50090">
    <property type="entry name" value="Electron transport accessory proteins"/>
    <property type="match status" value="1"/>
</dbReference>
<dbReference type="Pfam" id="PF21006">
    <property type="entry name" value="NHase_beta_N"/>
    <property type="match status" value="1"/>
</dbReference>
<evidence type="ECO:0000256" key="4">
    <source>
        <dbReference type="ARBA" id="ARBA00044877"/>
    </source>
</evidence>
<dbReference type="SUPFAM" id="SSF56209">
    <property type="entry name" value="Nitrile hydratase alpha chain"/>
    <property type="match status" value="1"/>
</dbReference>
<dbReference type="EMBL" id="JALJOR010000008">
    <property type="protein sequence ID" value="KAK9812957.1"/>
    <property type="molecule type" value="Genomic_DNA"/>
</dbReference>
<dbReference type="InterPro" id="IPR042262">
    <property type="entry name" value="CN_hydtase_beta_C"/>
</dbReference>
<accession>A0AAW1PW08</accession>
<keyword evidence="10" id="KW-1185">Reference proteome</keyword>
<dbReference type="InterPro" id="IPR049054">
    <property type="entry name" value="CN_hydtase_beta-like_N"/>
</dbReference>
<dbReference type="InterPro" id="IPR036648">
    <property type="entry name" value="CN_Hdrase_a/SCN_Hdrase_g_sf"/>
</dbReference>
<comment type="caution">
    <text evidence="9">The sequence shown here is derived from an EMBL/GenBank/DDBJ whole genome shotgun (WGS) entry which is preliminary data.</text>
</comment>
<dbReference type="InterPro" id="IPR008990">
    <property type="entry name" value="Elect_transpt_acc-like_dom_sf"/>
</dbReference>
<feature type="domain" description="Nitrile hydratase beta subunit" evidence="6">
    <location>
        <begin position="101"/>
        <end position="199"/>
    </location>
</feature>
<proteinExistence type="predicted"/>
<dbReference type="AlphaFoldDB" id="A0AAW1PW08"/>
<feature type="compositionally biased region" description="Basic and acidic residues" evidence="5">
    <location>
        <begin position="271"/>
        <end position="281"/>
    </location>
</feature>